<organism evidence="3 4">
    <name type="scientific">Hansschlegelia beijingensis</name>
    <dbReference type="NCBI Taxonomy" id="1133344"/>
    <lineage>
        <taxon>Bacteria</taxon>
        <taxon>Pseudomonadati</taxon>
        <taxon>Pseudomonadota</taxon>
        <taxon>Alphaproteobacteria</taxon>
        <taxon>Hyphomicrobiales</taxon>
        <taxon>Methylopilaceae</taxon>
        <taxon>Hansschlegelia</taxon>
    </lineage>
</organism>
<evidence type="ECO:0000259" key="2">
    <source>
        <dbReference type="Pfam" id="PF01266"/>
    </source>
</evidence>
<dbReference type="InterPro" id="IPR006076">
    <property type="entry name" value="FAD-dep_OxRdtase"/>
</dbReference>
<sequence length="441" mass="47592">MRTIPALAALGRDDGAATAFPPAASYYAAANPPPPERPRLEGDLRADVAIVGAGFTGLSAALHLAERGVSVVVLEQARVGWGASGRNGGQVHTGQRREQDELERIAGRDDARKLWELAEEAKVLLRDTIERRGVDCRYEAGLIHADHKASYVAETHAYAHKLAEDYGYGLIEPLDREQLRALVKSENYHGGSIDHGGGHLDPLALVFGLARVAEAAGARVHENSGVRRIRHGARVTLETDGGTVSADTALICTDGLLEGVEPAVEAHVAPIANHIAATAPLGDRLREVLTSRAAVSDSRFVVYYYRPTPDGRLLFGGGETYSTTLPAEIAPIVRRHMLKVFPQLRDVAIEHAWGGVLGITPTRQPFVRAIRRNVLVAAGYSGQGVLLGPMFGKILAEAVAGRLERFDLLSRLPVPAFPGGRWLRRPLLVAAMSYYALRDRL</sequence>
<dbReference type="Pfam" id="PF01266">
    <property type="entry name" value="DAO"/>
    <property type="match status" value="1"/>
</dbReference>
<evidence type="ECO:0000256" key="1">
    <source>
        <dbReference type="ARBA" id="ARBA00023002"/>
    </source>
</evidence>
<dbReference type="EMBL" id="JACIDR010000002">
    <property type="protein sequence ID" value="MBB3973168.1"/>
    <property type="molecule type" value="Genomic_DNA"/>
</dbReference>
<dbReference type="InterPro" id="IPR036188">
    <property type="entry name" value="FAD/NAD-bd_sf"/>
</dbReference>
<gene>
    <name evidence="3" type="ORF">GGR24_001825</name>
</gene>
<dbReference type="AlphaFoldDB" id="A0A7W6D4R7"/>
<dbReference type="Gene3D" id="3.30.9.10">
    <property type="entry name" value="D-Amino Acid Oxidase, subunit A, domain 2"/>
    <property type="match status" value="1"/>
</dbReference>
<proteinExistence type="predicted"/>
<dbReference type="GO" id="GO:0016491">
    <property type="term" value="F:oxidoreductase activity"/>
    <property type="evidence" value="ECO:0007669"/>
    <property type="project" value="UniProtKB-KW"/>
</dbReference>
<name>A0A7W6D4R7_9HYPH</name>
<dbReference type="PANTHER" id="PTHR13847">
    <property type="entry name" value="SARCOSINE DEHYDROGENASE-RELATED"/>
    <property type="match status" value="1"/>
</dbReference>
<keyword evidence="4" id="KW-1185">Reference proteome</keyword>
<accession>A0A7W6D4R7</accession>
<dbReference type="GO" id="GO:0005737">
    <property type="term" value="C:cytoplasm"/>
    <property type="evidence" value="ECO:0007669"/>
    <property type="project" value="TreeGrafter"/>
</dbReference>
<evidence type="ECO:0000313" key="3">
    <source>
        <dbReference type="EMBL" id="MBB3973168.1"/>
    </source>
</evidence>
<dbReference type="Proteomes" id="UP000528964">
    <property type="component" value="Unassembled WGS sequence"/>
</dbReference>
<dbReference type="RefSeq" id="WP_343066229.1">
    <property type="nucleotide sequence ID" value="NZ_JACIDR010000002.1"/>
</dbReference>
<feature type="domain" description="FAD dependent oxidoreductase" evidence="2">
    <location>
        <begin position="47"/>
        <end position="397"/>
    </location>
</feature>
<dbReference type="EC" id="1.4.3.-" evidence="3"/>
<dbReference type="PANTHER" id="PTHR13847:SF281">
    <property type="entry name" value="FAD DEPENDENT OXIDOREDUCTASE DOMAIN-CONTAINING PROTEIN"/>
    <property type="match status" value="1"/>
</dbReference>
<evidence type="ECO:0000313" key="4">
    <source>
        <dbReference type="Proteomes" id="UP000528964"/>
    </source>
</evidence>
<reference evidence="3 4" key="1">
    <citation type="submission" date="2020-08" db="EMBL/GenBank/DDBJ databases">
        <title>Genomic Encyclopedia of Type Strains, Phase IV (KMG-IV): sequencing the most valuable type-strain genomes for metagenomic binning, comparative biology and taxonomic classification.</title>
        <authorList>
            <person name="Goeker M."/>
        </authorList>
    </citation>
    <scope>NUCLEOTIDE SEQUENCE [LARGE SCALE GENOMIC DNA]</scope>
    <source>
        <strain evidence="3 4">DSM 25481</strain>
    </source>
</reference>
<comment type="caution">
    <text evidence="3">The sequence shown here is derived from an EMBL/GenBank/DDBJ whole genome shotgun (WGS) entry which is preliminary data.</text>
</comment>
<keyword evidence="1 3" id="KW-0560">Oxidoreductase</keyword>
<dbReference type="SUPFAM" id="SSF51905">
    <property type="entry name" value="FAD/NAD(P)-binding domain"/>
    <property type="match status" value="1"/>
</dbReference>
<protein>
    <submittedName>
        <fullName evidence="3">Gamma-glutamylputrescine oxidase</fullName>
        <ecNumber evidence="3">1.4.3.-</ecNumber>
    </submittedName>
</protein>
<dbReference type="Gene3D" id="3.50.50.60">
    <property type="entry name" value="FAD/NAD(P)-binding domain"/>
    <property type="match status" value="1"/>
</dbReference>